<feature type="transmembrane region" description="Helical" evidence="5">
    <location>
        <begin position="110"/>
        <end position="135"/>
    </location>
</feature>
<dbReference type="SUPFAM" id="SSF161098">
    <property type="entry name" value="MetI-like"/>
    <property type="match status" value="1"/>
</dbReference>
<dbReference type="Gene3D" id="1.10.3720.10">
    <property type="entry name" value="MetI-like"/>
    <property type="match status" value="1"/>
</dbReference>
<feature type="transmembrane region" description="Helical" evidence="5">
    <location>
        <begin position="255"/>
        <end position="281"/>
    </location>
</feature>
<evidence type="ECO:0000256" key="5">
    <source>
        <dbReference type="RuleBase" id="RU363032"/>
    </source>
</evidence>
<dbReference type="Proteomes" id="UP001321018">
    <property type="component" value="Unassembled WGS sequence"/>
</dbReference>
<gene>
    <name evidence="8" type="ORF">OB955_06140</name>
    <name evidence="7" type="ORF">OB960_07635</name>
</gene>
<proteinExistence type="inferred from homology"/>
<name>A0AAP2YXL4_9EURY</name>
<dbReference type="GO" id="GO:0055085">
    <property type="term" value="P:transmembrane transport"/>
    <property type="evidence" value="ECO:0007669"/>
    <property type="project" value="InterPro"/>
</dbReference>
<keyword evidence="4 5" id="KW-0472">Membrane</keyword>
<protein>
    <submittedName>
        <fullName evidence="7">ABC transporter permease</fullName>
    </submittedName>
</protein>
<feature type="domain" description="ABC transmembrane type-1" evidence="6">
    <location>
        <begin position="108"/>
        <end position="320"/>
    </location>
</feature>
<feature type="transmembrane region" description="Helical" evidence="5">
    <location>
        <begin position="301"/>
        <end position="327"/>
    </location>
</feature>
<dbReference type="CDD" id="cd06261">
    <property type="entry name" value="TM_PBP2"/>
    <property type="match status" value="1"/>
</dbReference>
<evidence type="ECO:0000256" key="4">
    <source>
        <dbReference type="ARBA" id="ARBA00023136"/>
    </source>
</evidence>
<feature type="transmembrane region" description="Helical" evidence="5">
    <location>
        <begin position="12"/>
        <end position="29"/>
    </location>
</feature>
<evidence type="ECO:0000313" key="7">
    <source>
        <dbReference type="EMBL" id="MCU4741271.1"/>
    </source>
</evidence>
<dbReference type="AlphaFoldDB" id="A0AAP2YXL4"/>
<feature type="transmembrane region" description="Helical" evidence="5">
    <location>
        <begin position="155"/>
        <end position="175"/>
    </location>
</feature>
<dbReference type="EMBL" id="JAOPKB010000002">
    <property type="protein sequence ID" value="MCU4972314.1"/>
    <property type="molecule type" value="Genomic_DNA"/>
</dbReference>
<organism evidence="7 10">
    <name type="scientific">Natronoglomus mannanivorans</name>
    <dbReference type="NCBI Taxonomy" id="2979990"/>
    <lineage>
        <taxon>Archaea</taxon>
        <taxon>Methanobacteriati</taxon>
        <taxon>Methanobacteriota</taxon>
        <taxon>Stenosarchaea group</taxon>
        <taxon>Halobacteria</taxon>
        <taxon>Halobacteriales</taxon>
        <taxon>Natrialbaceae</taxon>
        <taxon>Natronoglomus</taxon>
    </lineage>
</organism>
<reference evidence="7 9" key="1">
    <citation type="submission" date="2022-09" db="EMBL/GenBank/DDBJ databases">
        <title>Enrichment on poylsaccharides allowed isolation of novel metabolic and taxonomic groups of Haloarchaea.</title>
        <authorList>
            <person name="Sorokin D.Y."/>
            <person name="Elcheninov A.G."/>
            <person name="Khizhniak T.V."/>
            <person name="Kolganova T.V."/>
            <person name="Kublanov I.V."/>
        </authorList>
    </citation>
    <scope>NUCLEOTIDE SEQUENCE</scope>
    <source>
        <strain evidence="8 9">AArc-m2/3/4</strain>
        <strain evidence="7">AArc-xg1-1</strain>
    </source>
</reference>
<keyword evidence="9" id="KW-1185">Reference proteome</keyword>
<evidence type="ECO:0000256" key="2">
    <source>
        <dbReference type="ARBA" id="ARBA00022692"/>
    </source>
</evidence>
<dbReference type="PANTHER" id="PTHR43376:SF1">
    <property type="entry name" value="OLIGOPEPTIDE TRANSPORT SYSTEM PERMEASE PROTEIN"/>
    <property type="match status" value="1"/>
</dbReference>
<evidence type="ECO:0000313" key="8">
    <source>
        <dbReference type="EMBL" id="MCU4972314.1"/>
    </source>
</evidence>
<evidence type="ECO:0000256" key="1">
    <source>
        <dbReference type="ARBA" id="ARBA00004141"/>
    </source>
</evidence>
<dbReference type="EMBL" id="JAOPKA010000003">
    <property type="protein sequence ID" value="MCU4741271.1"/>
    <property type="molecule type" value="Genomic_DNA"/>
</dbReference>
<dbReference type="GO" id="GO:0005886">
    <property type="term" value="C:plasma membrane"/>
    <property type="evidence" value="ECO:0007669"/>
    <property type="project" value="UniProtKB-SubCell"/>
</dbReference>
<dbReference type="Proteomes" id="UP001320972">
    <property type="component" value="Unassembled WGS sequence"/>
</dbReference>
<keyword evidence="3 5" id="KW-1133">Transmembrane helix</keyword>
<evidence type="ECO:0000313" key="9">
    <source>
        <dbReference type="Proteomes" id="UP001320972"/>
    </source>
</evidence>
<dbReference type="InterPro" id="IPR000515">
    <property type="entry name" value="MetI-like"/>
</dbReference>
<feature type="transmembrane region" description="Helical" evidence="5">
    <location>
        <begin position="195"/>
        <end position="218"/>
    </location>
</feature>
<comment type="subcellular location">
    <subcellularLocation>
        <location evidence="5">Cell membrane</location>
        <topology evidence="5">Multi-pass membrane protein</topology>
    </subcellularLocation>
    <subcellularLocation>
        <location evidence="1">Membrane</location>
        <topology evidence="1">Multi-pass membrane protein</topology>
    </subcellularLocation>
</comment>
<dbReference type="Pfam" id="PF00528">
    <property type="entry name" value="BPD_transp_1"/>
    <property type="match status" value="1"/>
</dbReference>
<evidence type="ECO:0000259" key="6">
    <source>
        <dbReference type="PROSITE" id="PS50928"/>
    </source>
</evidence>
<evidence type="ECO:0000313" key="10">
    <source>
        <dbReference type="Proteomes" id="UP001321018"/>
    </source>
</evidence>
<dbReference type="PROSITE" id="PS50928">
    <property type="entry name" value="ABC_TM1"/>
    <property type="match status" value="1"/>
</dbReference>
<comment type="similarity">
    <text evidence="5">Belongs to the binding-protein-dependent transport system permease family.</text>
</comment>
<keyword evidence="2 5" id="KW-0812">Transmembrane</keyword>
<keyword evidence="5" id="KW-0813">Transport</keyword>
<accession>A0AAP2YXL4</accession>
<comment type="caution">
    <text evidence="7">The sequence shown here is derived from an EMBL/GenBank/DDBJ whole genome shotgun (WGS) entry which is preliminary data.</text>
</comment>
<dbReference type="InterPro" id="IPR035906">
    <property type="entry name" value="MetI-like_sf"/>
</dbReference>
<dbReference type="PANTHER" id="PTHR43376">
    <property type="entry name" value="OLIGOPEPTIDE TRANSPORT SYSTEM PERMEASE PROTEIN"/>
    <property type="match status" value="1"/>
</dbReference>
<evidence type="ECO:0000256" key="3">
    <source>
        <dbReference type="ARBA" id="ARBA00022989"/>
    </source>
</evidence>
<sequence>MRYYVQRVFQAIITFVGGLFLTYCLYRLMPGGPVQAIVARIVSRRVRQGRPVDAQEIGAQAERMTGINPEHGILEGFYNYVFNIVVYQDFGRSIGFSDPVFDVLFRAMPWSLFISGYGLLLGFTATVLVGTLMAWNEGTKTDSGLTVFVLTMNSIPYYVGAIFMLVIFGFEWGVLPTGGRFPQSAEPGFNAEFMIGVVSHGAMPILSTFILGFAAGSLGMRANTVRIMGSDYLRSAELRGLSTNRILTRYLARNAILPIYTGLVIGISAVFSSSVVTERIFQYPGVGWYMLEALELQDYPLVMGGFVFFAGLTVIAILIADLTYGLIDPRAGDAASRESF</sequence>
<dbReference type="RefSeq" id="WP_338003099.1">
    <property type="nucleotide sequence ID" value="NZ_JAOPKA010000003.1"/>
</dbReference>